<feature type="region of interest" description="Disordered" evidence="1">
    <location>
        <begin position="24"/>
        <end position="82"/>
    </location>
</feature>
<dbReference type="OrthoDB" id="7762929at2759"/>
<evidence type="ECO:0000256" key="1">
    <source>
        <dbReference type="SAM" id="MobiDB-lite"/>
    </source>
</evidence>
<organism evidence="2 3">
    <name type="scientific">Hermetia illucens</name>
    <name type="common">Black soldier fly</name>
    <dbReference type="NCBI Taxonomy" id="343691"/>
    <lineage>
        <taxon>Eukaryota</taxon>
        <taxon>Metazoa</taxon>
        <taxon>Ecdysozoa</taxon>
        <taxon>Arthropoda</taxon>
        <taxon>Hexapoda</taxon>
        <taxon>Insecta</taxon>
        <taxon>Pterygota</taxon>
        <taxon>Neoptera</taxon>
        <taxon>Endopterygota</taxon>
        <taxon>Diptera</taxon>
        <taxon>Brachycera</taxon>
        <taxon>Stratiomyomorpha</taxon>
        <taxon>Stratiomyidae</taxon>
        <taxon>Hermetiinae</taxon>
        <taxon>Hermetia</taxon>
    </lineage>
</organism>
<accession>A0A7R8UDG0</accession>
<evidence type="ECO:0000313" key="2">
    <source>
        <dbReference type="EMBL" id="CAD7078761.1"/>
    </source>
</evidence>
<dbReference type="Proteomes" id="UP000594454">
    <property type="component" value="Chromosome 1"/>
</dbReference>
<feature type="compositionally biased region" description="Basic residues" evidence="1">
    <location>
        <begin position="40"/>
        <end position="49"/>
    </location>
</feature>
<keyword evidence="3" id="KW-1185">Reference proteome</keyword>
<gene>
    <name evidence="2" type="ORF">HERILL_LOCUS2013</name>
</gene>
<feature type="compositionally biased region" description="Basic and acidic residues" evidence="1">
    <location>
        <begin position="24"/>
        <end position="39"/>
    </location>
</feature>
<evidence type="ECO:0000313" key="3">
    <source>
        <dbReference type="Proteomes" id="UP000594454"/>
    </source>
</evidence>
<dbReference type="EMBL" id="LR899009">
    <property type="protein sequence ID" value="CAD7078761.1"/>
    <property type="molecule type" value="Genomic_DNA"/>
</dbReference>
<protein>
    <submittedName>
        <fullName evidence="2">Uncharacterized protein</fullName>
    </submittedName>
</protein>
<dbReference type="AlphaFoldDB" id="A0A7R8UDG0"/>
<proteinExistence type="predicted"/>
<name>A0A7R8UDG0_HERIL</name>
<sequence length="173" mass="19061">MNLLLGWEYARIWEKEHASYLEARKQSEKARLPKRDSSKLKLRKQKKRVSGPLGKQVRTAKSKPGRKPASDGGRLAAGGGNYGASKKDEDALNFAYGDICTGNVAPPAEDSVGEIDTGALECEDNAQQAELKLVKNEMKQDLPKTYIDPQQYLGGIPIEQNDLQQLCEATSLE</sequence>
<reference evidence="2 3" key="1">
    <citation type="submission" date="2020-11" db="EMBL/GenBank/DDBJ databases">
        <authorList>
            <person name="Wallbank WR R."/>
            <person name="Pardo Diaz C."/>
            <person name="Kozak K."/>
            <person name="Martin S."/>
            <person name="Jiggins C."/>
            <person name="Moest M."/>
            <person name="Warren A I."/>
            <person name="Generalovic N T."/>
            <person name="Byers J.R.P. K."/>
            <person name="Montejo-Kovacevich G."/>
            <person name="Yen C E."/>
        </authorList>
    </citation>
    <scope>NUCLEOTIDE SEQUENCE [LARGE SCALE GENOMIC DNA]</scope>
</reference>
<dbReference type="InParanoid" id="A0A7R8UDG0"/>